<dbReference type="EMBL" id="OU503055">
    <property type="protein sequence ID" value="CAI9783914.1"/>
    <property type="molecule type" value="Genomic_DNA"/>
</dbReference>
<keyword evidence="3" id="KW-1185">Reference proteome</keyword>
<dbReference type="PANTHER" id="PTHR33083:SF123">
    <property type="entry name" value="EXPRESSED PROTEIN"/>
    <property type="match status" value="1"/>
</dbReference>
<proteinExistence type="inferred from homology"/>
<dbReference type="PANTHER" id="PTHR33083">
    <property type="entry name" value="EXPRESSED PROTEIN"/>
    <property type="match status" value="1"/>
</dbReference>
<protein>
    <submittedName>
        <fullName evidence="2">Uncharacterized protein</fullName>
    </submittedName>
</protein>
<evidence type="ECO:0000256" key="1">
    <source>
        <dbReference type="ARBA" id="ARBA00034773"/>
    </source>
</evidence>
<accession>A0AAD2A8X6</accession>
<dbReference type="InterPro" id="IPR007608">
    <property type="entry name" value="Senescence_reg_S40"/>
</dbReference>
<dbReference type="Proteomes" id="UP000834106">
    <property type="component" value="Chromosome 20"/>
</dbReference>
<comment type="similarity">
    <text evidence="1">Belongs to the senescence regulator S40 family.</text>
</comment>
<name>A0AAD2A8X6_9LAMI</name>
<dbReference type="GO" id="GO:0010150">
    <property type="term" value="P:leaf senescence"/>
    <property type="evidence" value="ECO:0007669"/>
    <property type="project" value="UniProtKB-ARBA"/>
</dbReference>
<evidence type="ECO:0000313" key="2">
    <source>
        <dbReference type="EMBL" id="CAI9783914.1"/>
    </source>
</evidence>
<gene>
    <name evidence="2" type="ORF">FPE_LOCUS31344</name>
</gene>
<evidence type="ECO:0000313" key="3">
    <source>
        <dbReference type="Proteomes" id="UP000834106"/>
    </source>
</evidence>
<dbReference type="AlphaFoldDB" id="A0AAD2A8X6"/>
<sequence length="208" mass="22949">MEGLCGGLSLLFSRNKAEVEGDNFELQEEDVWYNYTPKEEQDSGSNSNPKKNLNFSFDLVLATPLVWSIPIVPRITLKANNGGGDGHAGGRHELTPTKVVAPRTLAPIPIPIPDCSKNYPLNPNKELWEATCDRAFIASKKQVGFSDFIEPDDDGGVLIPPHIILARRAALNQWISHSILEGIGRTLKGRDLTNTRNFVLKLTGFIET</sequence>
<reference evidence="2" key="1">
    <citation type="submission" date="2023-05" db="EMBL/GenBank/DDBJ databases">
        <authorList>
            <person name="Huff M."/>
        </authorList>
    </citation>
    <scope>NUCLEOTIDE SEQUENCE</scope>
</reference>
<dbReference type="Pfam" id="PF04520">
    <property type="entry name" value="Senescence_reg"/>
    <property type="match status" value="1"/>
</dbReference>
<organism evidence="2 3">
    <name type="scientific">Fraxinus pennsylvanica</name>
    <dbReference type="NCBI Taxonomy" id="56036"/>
    <lineage>
        <taxon>Eukaryota</taxon>
        <taxon>Viridiplantae</taxon>
        <taxon>Streptophyta</taxon>
        <taxon>Embryophyta</taxon>
        <taxon>Tracheophyta</taxon>
        <taxon>Spermatophyta</taxon>
        <taxon>Magnoliopsida</taxon>
        <taxon>eudicotyledons</taxon>
        <taxon>Gunneridae</taxon>
        <taxon>Pentapetalae</taxon>
        <taxon>asterids</taxon>
        <taxon>lamiids</taxon>
        <taxon>Lamiales</taxon>
        <taxon>Oleaceae</taxon>
        <taxon>Oleeae</taxon>
        <taxon>Fraxinus</taxon>
    </lineage>
</organism>